<evidence type="ECO:0000256" key="3">
    <source>
        <dbReference type="ARBA" id="ARBA00023235"/>
    </source>
</evidence>
<sequence length="258" mass="28030">VRDGPGYETPDEPNENRNTLGTVSMAKVPGTSSFGSQFFINLKDNPALDFDSGNADLYYPFGSVTDGLEIVRLLTQGDIITSITIFREDREVPKSFSAAEQVIDAESNNYEATIKTAKGNIKVFLFAELSPNTVNSFVFLAQKGYFDGITFHRVVPDFVVQGGDPTGAGTGGPGYETEDEPNEKRNTVGRLSMAKVGGASSFGSQFFISLVDNRGLDFDNGLVDKFYPFGEVISGMDVVRELTQGDIIESITIEVTLR</sequence>
<dbReference type="PROSITE" id="PS50072">
    <property type="entry name" value="CSA_PPIASE_2"/>
    <property type="match status" value="1"/>
</dbReference>
<feature type="region of interest" description="Disordered" evidence="4">
    <location>
        <begin position="162"/>
        <end position="183"/>
    </location>
</feature>
<keyword evidence="3" id="KW-0413">Isomerase</keyword>
<proteinExistence type="predicted"/>
<evidence type="ECO:0000256" key="1">
    <source>
        <dbReference type="ARBA" id="ARBA00013194"/>
    </source>
</evidence>
<dbReference type="GO" id="GO:0003755">
    <property type="term" value="F:peptidyl-prolyl cis-trans isomerase activity"/>
    <property type="evidence" value="ECO:0007669"/>
    <property type="project" value="UniProtKB-KW"/>
</dbReference>
<feature type="compositionally biased region" description="Gly residues" evidence="4">
    <location>
        <begin position="164"/>
        <end position="174"/>
    </location>
</feature>
<dbReference type="PRINTS" id="PR00153">
    <property type="entry name" value="CSAPPISMRASE"/>
</dbReference>
<dbReference type="EC" id="5.2.1.8" evidence="1"/>
<dbReference type="InterPro" id="IPR029000">
    <property type="entry name" value="Cyclophilin-like_dom_sf"/>
</dbReference>
<reference evidence="6" key="1">
    <citation type="submission" date="2018-05" db="EMBL/GenBank/DDBJ databases">
        <authorList>
            <person name="Lanie J.A."/>
            <person name="Ng W.-L."/>
            <person name="Kazmierczak K.M."/>
            <person name="Andrzejewski T.M."/>
            <person name="Davidsen T.M."/>
            <person name="Wayne K.J."/>
            <person name="Tettelin H."/>
            <person name="Glass J.I."/>
            <person name="Rusch D."/>
            <person name="Podicherti R."/>
            <person name="Tsui H.-C.T."/>
            <person name="Winkler M.E."/>
        </authorList>
    </citation>
    <scope>NUCLEOTIDE SEQUENCE</scope>
</reference>
<evidence type="ECO:0000256" key="2">
    <source>
        <dbReference type="ARBA" id="ARBA00023110"/>
    </source>
</evidence>
<organism evidence="6">
    <name type="scientific">marine metagenome</name>
    <dbReference type="NCBI Taxonomy" id="408172"/>
    <lineage>
        <taxon>unclassified sequences</taxon>
        <taxon>metagenomes</taxon>
        <taxon>ecological metagenomes</taxon>
    </lineage>
</organism>
<dbReference type="PANTHER" id="PTHR45625:SF4">
    <property type="entry name" value="PEPTIDYLPROLYL ISOMERASE DOMAIN AND WD REPEAT-CONTAINING PROTEIN 1"/>
    <property type="match status" value="1"/>
</dbReference>
<feature type="domain" description="PPIase cyclophilin-type" evidence="5">
    <location>
        <begin position="119"/>
        <end position="242"/>
    </location>
</feature>
<accession>A0A382EQK7</accession>
<dbReference type="Pfam" id="PF00160">
    <property type="entry name" value="Pro_isomerase"/>
    <property type="match status" value="2"/>
</dbReference>
<name>A0A382EQK7_9ZZZZ</name>
<gene>
    <name evidence="6" type="ORF">METZ01_LOCUS205513</name>
</gene>
<dbReference type="CDD" id="cd00317">
    <property type="entry name" value="cyclophilin"/>
    <property type="match status" value="1"/>
</dbReference>
<dbReference type="EMBL" id="UINC01045650">
    <property type="protein sequence ID" value="SVB52659.1"/>
    <property type="molecule type" value="Genomic_DNA"/>
</dbReference>
<dbReference type="InterPro" id="IPR044666">
    <property type="entry name" value="Cyclophilin_A-like"/>
</dbReference>
<dbReference type="InterPro" id="IPR002130">
    <property type="entry name" value="Cyclophilin-type_PPIase_dom"/>
</dbReference>
<evidence type="ECO:0000313" key="6">
    <source>
        <dbReference type="EMBL" id="SVB52659.1"/>
    </source>
</evidence>
<dbReference type="Gene3D" id="2.40.100.10">
    <property type="entry name" value="Cyclophilin-like"/>
    <property type="match status" value="2"/>
</dbReference>
<evidence type="ECO:0000259" key="5">
    <source>
        <dbReference type="PROSITE" id="PS50072"/>
    </source>
</evidence>
<evidence type="ECO:0000256" key="4">
    <source>
        <dbReference type="SAM" id="MobiDB-lite"/>
    </source>
</evidence>
<feature type="non-terminal residue" evidence="6">
    <location>
        <position position="1"/>
    </location>
</feature>
<dbReference type="AlphaFoldDB" id="A0A382EQK7"/>
<dbReference type="SUPFAM" id="SSF50891">
    <property type="entry name" value="Cyclophilin-like"/>
    <property type="match status" value="2"/>
</dbReference>
<keyword evidence="2" id="KW-0697">Rotamase</keyword>
<protein>
    <recommendedName>
        <fullName evidence="1">peptidylprolyl isomerase</fullName>
        <ecNumber evidence="1">5.2.1.8</ecNumber>
    </recommendedName>
</protein>
<dbReference type="PANTHER" id="PTHR45625">
    <property type="entry name" value="PEPTIDYL-PROLYL CIS-TRANS ISOMERASE-RELATED"/>
    <property type="match status" value="1"/>
</dbReference>